<comment type="caution">
    <text evidence="1">The sequence shown here is derived from an EMBL/GenBank/DDBJ whole genome shotgun (WGS) entry which is preliminary data.</text>
</comment>
<proteinExistence type="predicted"/>
<gene>
    <name evidence="1" type="ORF">J2Z19_001235</name>
</gene>
<accession>A0ACC5SSB3</accession>
<dbReference type="Proteomes" id="UP000823773">
    <property type="component" value="Unassembled WGS sequence"/>
</dbReference>
<name>A0ACC5SSB3_ENSAD</name>
<protein>
    <submittedName>
        <fullName evidence="1">Uncharacterized protein</fullName>
    </submittedName>
</protein>
<organism evidence="1 2">
    <name type="scientific">Ensifer adhaerens</name>
    <name type="common">Sinorhizobium morelense</name>
    <dbReference type="NCBI Taxonomy" id="106592"/>
    <lineage>
        <taxon>Bacteria</taxon>
        <taxon>Pseudomonadati</taxon>
        <taxon>Pseudomonadota</taxon>
        <taxon>Alphaproteobacteria</taxon>
        <taxon>Hyphomicrobiales</taxon>
        <taxon>Rhizobiaceae</taxon>
        <taxon>Sinorhizobium/Ensifer group</taxon>
        <taxon>Ensifer</taxon>
    </lineage>
</organism>
<reference evidence="1" key="1">
    <citation type="submission" date="2021-03" db="EMBL/GenBank/DDBJ databases">
        <title>Genomic Encyclopedia of Type Strains, Phase IV (KMG-IV): sequencing the most valuable type-strain genomes for metagenomic binning, comparative biology and taxonomic classification.</title>
        <authorList>
            <person name="Goeker M."/>
        </authorList>
    </citation>
    <scope>NUCLEOTIDE SEQUENCE</scope>
    <source>
        <strain evidence="1">DSM 18131</strain>
    </source>
</reference>
<dbReference type="EMBL" id="JAGGJR010000002">
    <property type="protein sequence ID" value="MBP1871523.1"/>
    <property type="molecule type" value="Genomic_DNA"/>
</dbReference>
<evidence type="ECO:0000313" key="1">
    <source>
        <dbReference type="EMBL" id="MBP1871523.1"/>
    </source>
</evidence>
<keyword evidence="2" id="KW-1185">Reference proteome</keyword>
<evidence type="ECO:0000313" key="2">
    <source>
        <dbReference type="Proteomes" id="UP000823773"/>
    </source>
</evidence>
<sequence>MTFDLPEDSLVQRKRLRLVACFVGWLIARNVGILGGFLSPASLTVSQRCDSPPLALSCFSTIASLTSGLAEPIGVG</sequence>